<feature type="domain" description="tRNA nuclease CdiA C-terminal" evidence="1">
    <location>
        <begin position="287"/>
        <end position="363"/>
    </location>
</feature>
<organism evidence="2 3">
    <name type="scientific">Lawsonella clevelandensis</name>
    <dbReference type="NCBI Taxonomy" id="1528099"/>
    <lineage>
        <taxon>Bacteria</taxon>
        <taxon>Bacillati</taxon>
        <taxon>Actinomycetota</taxon>
        <taxon>Actinomycetes</taxon>
        <taxon>Mycobacteriales</taxon>
        <taxon>Lawsonellaceae</taxon>
        <taxon>Lawsonella</taxon>
    </lineage>
</organism>
<dbReference type="InterPro" id="IPR057369">
    <property type="entry name" value="VG15"/>
</dbReference>
<accession>A0A0M3TBT9</accession>
<dbReference type="STRING" id="1528099.AL705_08000"/>
<evidence type="ECO:0000313" key="3">
    <source>
        <dbReference type="Proteomes" id="UP000068137"/>
    </source>
</evidence>
<evidence type="ECO:0000313" key="2">
    <source>
        <dbReference type="EMBL" id="ALE19470.1"/>
    </source>
</evidence>
<protein>
    <recommendedName>
        <fullName evidence="1">tRNA nuclease CdiA C-terminal domain-containing protein</fullName>
    </recommendedName>
</protein>
<evidence type="ECO:0000259" key="1">
    <source>
        <dbReference type="Pfam" id="PF18451"/>
    </source>
</evidence>
<gene>
    <name evidence="2" type="ORF">AL705_08000</name>
</gene>
<dbReference type="Gene3D" id="3.40.1350.120">
    <property type="match status" value="1"/>
</dbReference>
<dbReference type="Pfam" id="PF18451">
    <property type="entry name" value="CdiA_C"/>
    <property type="match status" value="1"/>
</dbReference>
<dbReference type="EMBL" id="CP012390">
    <property type="protein sequence ID" value="ALE19470.1"/>
    <property type="molecule type" value="Genomic_DNA"/>
</dbReference>
<dbReference type="RefSeq" id="WP_053962557.1">
    <property type="nucleotide sequence ID" value="NZ_CP012390.1"/>
</dbReference>
<dbReference type="Proteomes" id="UP000068137">
    <property type="component" value="Chromosome"/>
</dbReference>
<sequence length="377" mass="42297">METLPRPESAWQETPLEQLERTVTWGVRKINGWDALALAQFLGASGSFERNILQQARKTVFHNTQRSGTRYARIPGPYACPFCLMLASRGAAYLTAESATSKANGERFHDGCHCIAIECLTQDDVPSFIHELEQEWNNTAGQVTTGSADQQRAWTQYLHSSRPYQVRAGHTMKNVMTVRPTPSILQAPGQTHLYKEGKKANYDGQKSLSASFLRDHGMQVDGRSIATKGNRRGKQNWDDNELENARLLESRNIAPVWGCRTISDLDPLQQKTVQAESRKITGKKGVKTPDYIVGDATAELKTLEGLSREKKVDEAILNDLDDGRKQATAVVIDARNYPTPREELAVELENRMQTDKLPAEFLVRGRDGLGDYEIRWP</sequence>
<proteinExistence type="predicted"/>
<reference evidence="2 3" key="1">
    <citation type="journal article" date="2015" name="Genome Announc.">
        <title>Complete Genome Sequences for Two Strains of a Novel Fastidious, Partially Acid-Fast, Gram-Positive Corynebacterineae Bacterium, Derived from Human Clinical Samples.</title>
        <authorList>
            <person name="Nicholson A.C."/>
            <person name="Bell M."/>
            <person name="Humrighouse B.W."/>
            <person name="McQuiston J.R."/>
        </authorList>
    </citation>
    <scope>NUCLEOTIDE SEQUENCE [LARGE SCALE GENOMIC DNA]</scope>
    <source>
        <strain evidence="2 3">X1698</strain>
    </source>
</reference>
<dbReference type="PATRIC" id="fig|1562462.4.peg.1634"/>
<dbReference type="OrthoDB" id="3194844at2"/>
<dbReference type="AlphaFoldDB" id="A0A0M3TBT9"/>
<dbReference type="Pfam" id="PF25310">
    <property type="entry name" value="VG15"/>
    <property type="match status" value="1"/>
</dbReference>
<dbReference type="InterPro" id="IPR040559">
    <property type="entry name" value="CdiA_C"/>
</dbReference>
<name>A0A0M3TBT9_9ACTN</name>
<dbReference type="KEGG" id="cbq:AL705_08000"/>